<name>A0AAD5TMU0_9FUNG</name>
<evidence type="ECO:0000256" key="2">
    <source>
        <dbReference type="SAM" id="MobiDB-lite"/>
    </source>
</evidence>
<comment type="similarity">
    <text evidence="1">Belongs to the GET4 family.</text>
</comment>
<proteinExistence type="inferred from homology"/>
<dbReference type="PANTHER" id="PTHR12875:SF0">
    <property type="entry name" value="GOLGI TO ER TRAFFIC PROTEIN 4 HOMOLOG"/>
    <property type="match status" value="1"/>
</dbReference>
<gene>
    <name evidence="3" type="ORF">HDU87_003140</name>
</gene>
<dbReference type="EMBL" id="JADGJQ010000022">
    <property type="protein sequence ID" value="KAJ3179181.1"/>
    <property type="molecule type" value="Genomic_DNA"/>
</dbReference>
<feature type="region of interest" description="Disordered" evidence="2">
    <location>
        <begin position="354"/>
        <end position="377"/>
    </location>
</feature>
<feature type="compositionally biased region" description="Low complexity" evidence="2">
    <location>
        <begin position="354"/>
        <end position="365"/>
    </location>
</feature>
<evidence type="ECO:0000313" key="3">
    <source>
        <dbReference type="EMBL" id="KAJ3179181.1"/>
    </source>
</evidence>
<sequence length="377" mass="40845">MTSDSTTAAAAAVPSSTSSTAGIARVLAKLSKSVDDGNYYEAHQMYHSVSRRYLRTDPAAACELLHQGALNMLRHDQIGSAADLAQRLLDVYESVPIRVTDAERGSQARTRLLDIFQAFPLKTEQCDNVVRAAVKWSARGDGAAPLGDPQIHHAIGSRYYAEKQYFDAESHFMYGTLDSARAWARMALEWSTEGYFPDPGYFVARAVLPYLALRKIGSAAVMFETFVQRIDKAAANSGSADAEAEAGTSTAAASQRWAGIKGAALPFSSADGSESFPLALYASSLINFCQLLIICVQRDAATQFTALRARYRDVLAFDGYLVELVEKIAEVFFDLGPKKPVNPLEAMMKSLFAGPSPSAPASSPRRALEPTQMADMD</sequence>
<dbReference type="PANTHER" id="PTHR12875">
    <property type="entry name" value="GOLGI TO ER TRAFFIC PROTEIN 4 HOMOLOG"/>
    <property type="match status" value="1"/>
</dbReference>
<accession>A0AAD5TMU0</accession>
<keyword evidence="4" id="KW-1185">Reference proteome</keyword>
<evidence type="ECO:0000256" key="1">
    <source>
        <dbReference type="ARBA" id="ARBA00005351"/>
    </source>
</evidence>
<dbReference type="Pfam" id="PF04190">
    <property type="entry name" value="GET4"/>
    <property type="match status" value="1"/>
</dbReference>
<comment type="caution">
    <text evidence="3">The sequence shown here is derived from an EMBL/GenBank/DDBJ whole genome shotgun (WGS) entry which is preliminary data.</text>
</comment>
<dbReference type="AlphaFoldDB" id="A0AAD5TMU0"/>
<organism evidence="3 4">
    <name type="scientific">Geranomyces variabilis</name>
    <dbReference type="NCBI Taxonomy" id="109894"/>
    <lineage>
        <taxon>Eukaryota</taxon>
        <taxon>Fungi</taxon>
        <taxon>Fungi incertae sedis</taxon>
        <taxon>Chytridiomycota</taxon>
        <taxon>Chytridiomycota incertae sedis</taxon>
        <taxon>Chytridiomycetes</taxon>
        <taxon>Spizellomycetales</taxon>
        <taxon>Powellomycetaceae</taxon>
        <taxon>Geranomyces</taxon>
    </lineage>
</organism>
<dbReference type="Gene3D" id="1.25.40.10">
    <property type="entry name" value="Tetratricopeptide repeat domain"/>
    <property type="match status" value="1"/>
</dbReference>
<dbReference type="InterPro" id="IPR011990">
    <property type="entry name" value="TPR-like_helical_dom_sf"/>
</dbReference>
<dbReference type="GO" id="GO:0045048">
    <property type="term" value="P:protein insertion into ER membrane"/>
    <property type="evidence" value="ECO:0007669"/>
    <property type="project" value="InterPro"/>
</dbReference>
<protein>
    <submittedName>
        <fullName evidence="3">Uncharacterized protein</fullName>
    </submittedName>
</protein>
<reference evidence="3" key="1">
    <citation type="submission" date="2020-05" db="EMBL/GenBank/DDBJ databases">
        <title>Phylogenomic resolution of chytrid fungi.</title>
        <authorList>
            <person name="Stajich J.E."/>
            <person name="Amses K."/>
            <person name="Simmons R."/>
            <person name="Seto K."/>
            <person name="Myers J."/>
            <person name="Bonds A."/>
            <person name="Quandt C.A."/>
            <person name="Barry K."/>
            <person name="Liu P."/>
            <person name="Grigoriev I."/>
            <person name="Longcore J.E."/>
            <person name="James T.Y."/>
        </authorList>
    </citation>
    <scope>NUCLEOTIDE SEQUENCE</scope>
    <source>
        <strain evidence="3">JEL0379</strain>
    </source>
</reference>
<evidence type="ECO:0000313" key="4">
    <source>
        <dbReference type="Proteomes" id="UP001212152"/>
    </source>
</evidence>
<dbReference type="InterPro" id="IPR007317">
    <property type="entry name" value="GET4"/>
</dbReference>
<dbReference type="Proteomes" id="UP001212152">
    <property type="component" value="Unassembled WGS sequence"/>
</dbReference>
<dbReference type="GO" id="GO:0005829">
    <property type="term" value="C:cytosol"/>
    <property type="evidence" value="ECO:0007669"/>
    <property type="project" value="TreeGrafter"/>
</dbReference>